<dbReference type="InterPro" id="IPR035969">
    <property type="entry name" value="Rab-GAP_TBC_sf"/>
</dbReference>
<feature type="region of interest" description="Disordered" evidence="1">
    <location>
        <begin position="708"/>
        <end position="759"/>
    </location>
</feature>
<sequence length="1030" mass="113578">MLNNLRRGSKGTKGTSPSDSDSVASAALAKIALNDSPDKSAAWPAESAKLALSPVSPPASDNKMARKMSLSQFDAGVQQQLNQLDFYTNVLLRLREKTEAYLKQTEDMVKGIQGLANCIGVGMLEDGDLGAVHDFNVGIGRIQQCRLAELSQDMSSTVLQPIQQTINLNYSLDMRLKEREDMALDIENAKRKGEEVAQMESEFINFNDILKLELAEHIEARKMVMKRAFESVRNGMGCFFSGASRCVSKFNDAFGDLPVEGKALSVEAVGIVEDVIFEENLLVSIAVALAESGMESKENIRLSAGSDASAGMGIDVSKKKWAEMRGDFMTGGSNLSKNIIRRSSKKSSGKKKEKSKNRGDSPRKGSAFGNFFVDENQANATANGFFKVFNFFGNNKGSADPNISAISSIEENALSSPSSLGSIGNRSVGDVEAERELKKRIHALTTGENLDNSSTPSGYVTNGALTKRLSESSLLSEVSYLSSDTETDNLLKRTSSDSTTASKNSSVIVANLLAGSRKKGRDADALDFEDNLGSATEVDFILRASLKFLDVLDLTNCRAVSKKFHSTLTKDRSIWQRCVRRGGVAAHIRGDFWLWILYGSMGFVQPRKGGVGDYRKLKASRKYWTLLKEATSTFEMLNEQRTEAGEAPGSPTKGDEEGKGGAAPTTPVKGKGGKANAPSPSPMRRNMLKRKVSLGLVSEIEMDVRRTYNKGRSDRQEEDGRVNRRIFDDLHVDDEDDEEDEEDSEGESNDWESFVGINNTNDVSSESHVKELEIVNVAIGKVVVNLVDGGGDVGGGGSSGLSLEEEEELRLTKNKQERVRRILWAYCAYNPKVGYCQGMNMVARMLLDVCCDDEEKAFWILVSLVENFDFADMWRRGMKQLDFCFYCLDAMISRWLPDLAAFFDREGVKLNMFCSRWFVTLFCCDTVVDRAVVRKVWDVFLMEKWSAAFGLSIGILSLIKEEVLRADFEGCLKIFSNLRTRLEASQGGEVWASLEKIVGEFVIDEDFLTELQGEYFLESGGDGGSRDSMF</sequence>
<dbReference type="GO" id="GO:0005096">
    <property type="term" value="F:GTPase activator activity"/>
    <property type="evidence" value="ECO:0007669"/>
    <property type="project" value="TreeGrafter"/>
</dbReference>
<dbReference type="InterPro" id="IPR050302">
    <property type="entry name" value="Rab_GAP_TBC_domain"/>
</dbReference>
<feature type="region of interest" description="Disordered" evidence="1">
    <location>
        <begin position="332"/>
        <end position="368"/>
    </location>
</feature>
<dbReference type="Gene3D" id="1.10.8.270">
    <property type="entry name" value="putative rabgap domain of human tbc1 domain family member 14 like domains"/>
    <property type="match status" value="1"/>
</dbReference>
<dbReference type="EMBL" id="BRXZ01001512">
    <property type="protein sequence ID" value="GMH73050.1"/>
    <property type="molecule type" value="Genomic_DNA"/>
</dbReference>
<comment type="caution">
    <text evidence="3">The sequence shown here is derived from an EMBL/GenBank/DDBJ whole genome shotgun (WGS) entry which is preliminary data.</text>
</comment>
<dbReference type="PANTHER" id="PTHR47219">
    <property type="entry name" value="RAB GTPASE-ACTIVATING PROTEIN 1-LIKE"/>
    <property type="match status" value="1"/>
</dbReference>
<dbReference type="AlphaFoldDB" id="A0A9W7ANB7"/>
<dbReference type="SUPFAM" id="SSF103657">
    <property type="entry name" value="BAR/IMD domain-like"/>
    <property type="match status" value="1"/>
</dbReference>
<dbReference type="SMART" id="SM00164">
    <property type="entry name" value="TBC"/>
    <property type="match status" value="1"/>
</dbReference>
<feature type="compositionally biased region" description="Basic residues" evidence="1">
    <location>
        <begin position="339"/>
        <end position="355"/>
    </location>
</feature>
<feature type="region of interest" description="Disordered" evidence="1">
    <location>
        <begin position="641"/>
        <end position="687"/>
    </location>
</feature>
<gene>
    <name evidence="3" type="ORF">TrRE_jg2353</name>
</gene>
<organism evidence="3 4">
    <name type="scientific">Triparma retinervis</name>
    <dbReference type="NCBI Taxonomy" id="2557542"/>
    <lineage>
        <taxon>Eukaryota</taxon>
        <taxon>Sar</taxon>
        <taxon>Stramenopiles</taxon>
        <taxon>Ochrophyta</taxon>
        <taxon>Bolidophyceae</taxon>
        <taxon>Parmales</taxon>
        <taxon>Triparmaceae</taxon>
        <taxon>Triparma</taxon>
    </lineage>
</organism>
<dbReference type="InterPro" id="IPR000195">
    <property type="entry name" value="Rab-GAP-TBC_dom"/>
</dbReference>
<keyword evidence="4" id="KW-1185">Reference proteome</keyword>
<feature type="compositionally biased region" description="Basic and acidic residues" evidence="1">
    <location>
        <begin position="708"/>
        <end position="730"/>
    </location>
</feature>
<dbReference type="SUPFAM" id="SSF47923">
    <property type="entry name" value="Ypt/Rab-GAP domain of gyp1p"/>
    <property type="match status" value="2"/>
</dbReference>
<evidence type="ECO:0000259" key="2">
    <source>
        <dbReference type="PROSITE" id="PS50086"/>
    </source>
</evidence>
<evidence type="ECO:0000313" key="3">
    <source>
        <dbReference type="EMBL" id="GMH73050.1"/>
    </source>
</evidence>
<feature type="compositionally biased region" description="Acidic residues" evidence="1">
    <location>
        <begin position="731"/>
        <end position="750"/>
    </location>
</feature>
<protein>
    <recommendedName>
        <fullName evidence="2">Rab-GAP TBC domain-containing protein</fullName>
    </recommendedName>
</protein>
<dbReference type="Gene3D" id="1.20.1270.60">
    <property type="entry name" value="Arfaptin homology (AH) domain/BAR domain"/>
    <property type="match status" value="1"/>
</dbReference>
<dbReference type="GO" id="GO:0031267">
    <property type="term" value="F:small GTPase binding"/>
    <property type="evidence" value="ECO:0007669"/>
    <property type="project" value="TreeGrafter"/>
</dbReference>
<accession>A0A9W7ANB7</accession>
<feature type="region of interest" description="Disordered" evidence="1">
    <location>
        <begin position="1"/>
        <end position="21"/>
    </location>
</feature>
<dbReference type="Gene3D" id="1.10.472.80">
    <property type="entry name" value="Ypt/Rab-GAP domain of gyp1p, domain 3"/>
    <property type="match status" value="1"/>
</dbReference>
<dbReference type="Proteomes" id="UP001165082">
    <property type="component" value="Unassembled WGS sequence"/>
</dbReference>
<dbReference type="Pfam" id="PF00566">
    <property type="entry name" value="RabGAP-TBC"/>
    <property type="match status" value="1"/>
</dbReference>
<evidence type="ECO:0000256" key="1">
    <source>
        <dbReference type="SAM" id="MobiDB-lite"/>
    </source>
</evidence>
<dbReference type="PROSITE" id="PS50086">
    <property type="entry name" value="TBC_RABGAP"/>
    <property type="match status" value="1"/>
</dbReference>
<name>A0A9W7ANB7_9STRA</name>
<dbReference type="PANTHER" id="PTHR47219:SF9">
    <property type="entry name" value="GTPASE ACTIVATING PROTEIN AND CENTROSOME-ASSOCIATED, ISOFORM B"/>
    <property type="match status" value="1"/>
</dbReference>
<evidence type="ECO:0000313" key="4">
    <source>
        <dbReference type="Proteomes" id="UP001165082"/>
    </source>
</evidence>
<proteinExistence type="predicted"/>
<feature type="domain" description="Rab-GAP TBC" evidence="2">
    <location>
        <begin position="583"/>
        <end position="944"/>
    </location>
</feature>
<reference evidence="3" key="1">
    <citation type="submission" date="2022-07" db="EMBL/GenBank/DDBJ databases">
        <title>Genome analysis of Parmales, a sister group of diatoms, reveals the evolutionary specialization of diatoms from phago-mixotrophs to photoautotrophs.</title>
        <authorList>
            <person name="Ban H."/>
            <person name="Sato S."/>
            <person name="Yoshikawa S."/>
            <person name="Kazumasa Y."/>
            <person name="Nakamura Y."/>
            <person name="Ichinomiya M."/>
            <person name="Saitoh K."/>
            <person name="Sato N."/>
            <person name="Blanc-Mathieu R."/>
            <person name="Endo H."/>
            <person name="Kuwata A."/>
            <person name="Ogata H."/>
        </authorList>
    </citation>
    <scope>NUCLEOTIDE SEQUENCE</scope>
</reference>
<dbReference type="InterPro" id="IPR027267">
    <property type="entry name" value="AH/BAR_dom_sf"/>
</dbReference>
<dbReference type="OrthoDB" id="194756at2759"/>